<evidence type="ECO:0000313" key="1">
    <source>
        <dbReference type="EMBL" id="MBT0773587.1"/>
    </source>
</evidence>
<sequence length="174" mass="18194">MAEHAGPVDEALVALVDIAEAQETASVFEPGVMLTINGLVISGTLVASWRWAELMDEVIRPGTDRARPAPAAEAALAAVFASLGDEYRGRRADRARAGEAMATVADDYAAAMSLVRSPEWIHLAAARLLSGPDGLVPEGGILWRGRLAAVDGWSLGRMQHSGQDTGPEPGPEAG</sequence>
<dbReference type="RefSeq" id="WP_214160125.1">
    <property type="nucleotide sequence ID" value="NZ_JAHBAY010000018.1"/>
</dbReference>
<name>A0ABS5TS02_9ACTN</name>
<proteinExistence type="predicted"/>
<comment type="caution">
    <text evidence="1">The sequence shown here is derived from an EMBL/GenBank/DDBJ whole genome shotgun (WGS) entry which is preliminary data.</text>
</comment>
<evidence type="ECO:0000313" key="2">
    <source>
        <dbReference type="Proteomes" id="UP001197247"/>
    </source>
</evidence>
<protein>
    <submittedName>
        <fullName evidence="1">Uncharacterized protein</fullName>
    </submittedName>
</protein>
<organism evidence="1 2">
    <name type="scientific">Kineosporia corallincola</name>
    <dbReference type="NCBI Taxonomy" id="2835133"/>
    <lineage>
        <taxon>Bacteria</taxon>
        <taxon>Bacillati</taxon>
        <taxon>Actinomycetota</taxon>
        <taxon>Actinomycetes</taxon>
        <taxon>Kineosporiales</taxon>
        <taxon>Kineosporiaceae</taxon>
        <taxon>Kineosporia</taxon>
    </lineage>
</organism>
<accession>A0ABS5TS02</accession>
<dbReference type="EMBL" id="JAHBAY010000018">
    <property type="protein sequence ID" value="MBT0773587.1"/>
    <property type="molecule type" value="Genomic_DNA"/>
</dbReference>
<gene>
    <name evidence="1" type="ORF">KIH74_31880</name>
</gene>
<reference evidence="1 2" key="1">
    <citation type="submission" date="2021-05" db="EMBL/GenBank/DDBJ databases">
        <title>Kineosporia and Streptomyces sp. nov. two new marine actinobacteria isolated from Coral.</title>
        <authorList>
            <person name="Buangrab K."/>
            <person name="Sutthacheep M."/>
            <person name="Yeemin T."/>
            <person name="Harunari E."/>
            <person name="Igarashi Y."/>
            <person name="Kanchanasin P."/>
            <person name="Tanasupawat S."/>
            <person name="Phongsopitanun W."/>
        </authorList>
    </citation>
    <scope>NUCLEOTIDE SEQUENCE [LARGE SCALE GENOMIC DNA]</scope>
    <source>
        <strain evidence="1 2">J2-2</strain>
    </source>
</reference>
<keyword evidence="2" id="KW-1185">Reference proteome</keyword>
<dbReference type="Proteomes" id="UP001197247">
    <property type="component" value="Unassembled WGS sequence"/>
</dbReference>